<dbReference type="AlphaFoldDB" id="A0A0A9C6L3"/>
<evidence type="ECO:0000313" key="2">
    <source>
        <dbReference type="EMBL" id="JAD71959.1"/>
    </source>
</evidence>
<feature type="region of interest" description="Disordered" evidence="1">
    <location>
        <begin position="1"/>
        <end position="66"/>
    </location>
</feature>
<reference evidence="2" key="1">
    <citation type="submission" date="2014-09" db="EMBL/GenBank/DDBJ databases">
        <authorList>
            <person name="Magalhaes I.L.F."/>
            <person name="Oliveira U."/>
            <person name="Santos F.R."/>
            <person name="Vidigal T.H.D.A."/>
            <person name="Brescovit A.D."/>
            <person name="Santos A.J."/>
        </authorList>
    </citation>
    <scope>NUCLEOTIDE SEQUENCE</scope>
    <source>
        <tissue evidence="2">Shoot tissue taken approximately 20 cm above the soil surface</tissue>
    </source>
</reference>
<reference evidence="2" key="2">
    <citation type="journal article" date="2015" name="Data Brief">
        <title>Shoot transcriptome of the giant reed, Arundo donax.</title>
        <authorList>
            <person name="Barrero R.A."/>
            <person name="Guerrero F.D."/>
            <person name="Moolhuijzen P."/>
            <person name="Goolsby J.A."/>
            <person name="Tidwell J."/>
            <person name="Bellgard S.E."/>
            <person name="Bellgard M.I."/>
        </authorList>
    </citation>
    <scope>NUCLEOTIDE SEQUENCE</scope>
    <source>
        <tissue evidence="2">Shoot tissue taken approximately 20 cm above the soil surface</tissue>
    </source>
</reference>
<proteinExistence type="predicted"/>
<accession>A0A0A9C6L3</accession>
<organism evidence="2">
    <name type="scientific">Arundo donax</name>
    <name type="common">Giant reed</name>
    <name type="synonym">Donax arundinaceus</name>
    <dbReference type="NCBI Taxonomy" id="35708"/>
    <lineage>
        <taxon>Eukaryota</taxon>
        <taxon>Viridiplantae</taxon>
        <taxon>Streptophyta</taxon>
        <taxon>Embryophyta</taxon>
        <taxon>Tracheophyta</taxon>
        <taxon>Spermatophyta</taxon>
        <taxon>Magnoliopsida</taxon>
        <taxon>Liliopsida</taxon>
        <taxon>Poales</taxon>
        <taxon>Poaceae</taxon>
        <taxon>PACMAD clade</taxon>
        <taxon>Arundinoideae</taxon>
        <taxon>Arundineae</taxon>
        <taxon>Arundo</taxon>
    </lineage>
</organism>
<sequence>MRALEASVEGGGKVDADIRLGGAGTVDVAGAEPETDSRERPQEAQPGKSTGLMLNGADELDLSLRI</sequence>
<name>A0A0A9C6L3_ARUDO</name>
<dbReference type="EMBL" id="GBRH01225936">
    <property type="protein sequence ID" value="JAD71959.1"/>
    <property type="molecule type" value="Transcribed_RNA"/>
</dbReference>
<protein>
    <submittedName>
        <fullName evidence="2">Uncharacterized protein</fullName>
    </submittedName>
</protein>
<evidence type="ECO:0000256" key="1">
    <source>
        <dbReference type="SAM" id="MobiDB-lite"/>
    </source>
</evidence>